<proteinExistence type="predicted"/>
<gene>
    <name evidence="2" type="ORF">AVDCRST_MAG76-1262</name>
</gene>
<feature type="non-terminal residue" evidence="2">
    <location>
        <position position="63"/>
    </location>
</feature>
<accession>A0A6J4HU60</accession>
<feature type="compositionally biased region" description="Basic residues" evidence="1">
    <location>
        <begin position="33"/>
        <end position="63"/>
    </location>
</feature>
<protein>
    <submittedName>
        <fullName evidence="2">Uncharacterized protein</fullName>
    </submittedName>
</protein>
<feature type="region of interest" description="Disordered" evidence="1">
    <location>
        <begin position="1"/>
        <end position="63"/>
    </location>
</feature>
<feature type="compositionally biased region" description="Gly residues" evidence="1">
    <location>
        <begin position="1"/>
        <end position="12"/>
    </location>
</feature>
<name>A0A6J4HU60_9ACTN</name>
<sequence>CRRRPGGTGLGWGPALARRRRRRVDRRLDPLGRGRRGRRRVRAARRRALGRLGRRPGRRGVSH</sequence>
<evidence type="ECO:0000256" key="1">
    <source>
        <dbReference type="SAM" id="MobiDB-lite"/>
    </source>
</evidence>
<organism evidence="2">
    <name type="scientific">uncultured Acidimicrobiales bacterium</name>
    <dbReference type="NCBI Taxonomy" id="310071"/>
    <lineage>
        <taxon>Bacteria</taxon>
        <taxon>Bacillati</taxon>
        <taxon>Actinomycetota</taxon>
        <taxon>Acidimicrobiia</taxon>
        <taxon>Acidimicrobiales</taxon>
        <taxon>environmental samples</taxon>
    </lineage>
</organism>
<dbReference type="EMBL" id="CADCSZ010000077">
    <property type="protein sequence ID" value="CAA9232756.1"/>
    <property type="molecule type" value="Genomic_DNA"/>
</dbReference>
<feature type="non-terminal residue" evidence="2">
    <location>
        <position position="1"/>
    </location>
</feature>
<evidence type="ECO:0000313" key="2">
    <source>
        <dbReference type="EMBL" id="CAA9232756.1"/>
    </source>
</evidence>
<reference evidence="2" key="1">
    <citation type="submission" date="2020-02" db="EMBL/GenBank/DDBJ databases">
        <authorList>
            <person name="Meier V. D."/>
        </authorList>
    </citation>
    <scope>NUCLEOTIDE SEQUENCE</scope>
    <source>
        <strain evidence="2">AVDCRST_MAG76</strain>
    </source>
</reference>
<dbReference type="AlphaFoldDB" id="A0A6J4HU60"/>